<evidence type="ECO:0000313" key="2">
    <source>
        <dbReference type="EMBL" id="PZG15783.1"/>
    </source>
</evidence>
<organism evidence="2 3">
    <name type="scientific">Micromonospora craterilacus</name>
    <dbReference type="NCBI Taxonomy" id="1655439"/>
    <lineage>
        <taxon>Bacteria</taxon>
        <taxon>Bacillati</taxon>
        <taxon>Actinomycetota</taxon>
        <taxon>Actinomycetes</taxon>
        <taxon>Micromonosporales</taxon>
        <taxon>Micromonosporaceae</taxon>
        <taxon>Micromonospora</taxon>
    </lineage>
</organism>
<dbReference type="OrthoDB" id="3405519at2"/>
<proteinExistence type="predicted"/>
<feature type="transmembrane region" description="Helical" evidence="1">
    <location>
        <begin position="187"/>
        <end position="209"/>
    </location>
</feature>
<feature type="transmembrane region" description="Helical" evidence="1">
    <location>
        <begin position="123"/>
        <end position="141"/>
    </location>
</feature>
<feature type="transmembrane region" description="Helical" evidence="1">
    <location>
        <begin position="73"/>
        <end position="93"/>
    </location>
</feature>
<comment type="caution">
    <text evidence="2">The sequence shown here is derived from an EMBL/GenBank/DDBJ whole genome shotgun (WGS) entry which is preliminary data.</text>
</comment>
<protein>
    <submittedName>
        <fullName evidence="2">Uncharacterized protein</fullName>
    </submittedName>
</protein>
<keyword evidence="1" id="KW-0812">Transmembrane</keyword>
<dbReference type="AlphaFoldDB" id="A0A2W2DZB1"/>
<dbReference type="EMBL" id="POTY01000118">
    <property type="protein sequence ID" value="PZG15783.1"/>
    <property type="molecule type" value="Genomic_DNA"/>
</dbReference>
<keyword evidence="1" id="KW-0472">Membrane</keyword>
<sequence length="281" mass="28841">MPETGPTAVLPGRPLTVGELLDSAVLLLRGQATALLPLAAALAVGEQLLLLPLRTAVGASPPLWWVPDLGGLAPFWFLLGVGAATEAMIIMLLGNPATRAAGNALLGHRATARQLLRPTGARWGATALLCPLVGAAMLLAALLGPAWFVGFALLGAVTPALVLDRVGPLRAVARAAILALRVDGRGAALRVLGYLVWWIIRVGLGWGLFTGLSTLGLVTAGWAVAVATLVWAAVNAVAYAALACLDAVVHLETRIRTEGLDIHLSRAPAGVPQAALLAVRG</sequence>
<gene>
    <name evidence="2" type="ORF">C1I95_18915</name>
</gene>
<evidence type="ECO:0000256" key="1">
    <source>
        <dbReference type="SAM" id="Phobius"/>
    </source>
</evidence>
<feature type="transmembrane region" description="Helical" evidence="1">
    <location>
        <begin position="221"/>
        <end position="245"/>
    </location>
</feature>
<feature type="transmembrane region" description="Helical" evidence="1">
    <location>
        <begin position="147"/>
        <end position="166"/>
    </location>
</feature>
<keyword evidence="3" id="KW-1185">Reference proteome</keyword>
<accession>A0A2W2DZB1</accession>
<keyword evidence="1" id="KW-1133">Transmembrane helix</keyword>
<reference evidence="2 3" key="1">
    <citation type="submission" date="2018-01" db="EMBL/GenBank/DDBJ databases">
        <title>Draft genome sequence of Jishengella sp. NA12.</title>
        <authorList>
            <person name="Sahin N."/>
            <person name="Ay H."/>
            <person name="Saygin H."/>
        </authorList>
    </citation>
    <scope>NUCLEOTIDE SEQUENCE [LARGE SCALE GENOMIC DNA]</scope>
    <source>
        <strain evidence="2 3">NA12</strain>
    </source>
</reference>
<name>A0A2W2DZB1_9ACTN</name>
<dbReference type="RefSeq" id="WP_111215147.1">
    <property type="nucleotide sequence ID" value="NZ_POTY01000118.1"/>
</dbReference>
<dbReference type="Proteomes" id="UP000248924">
    <property type="component" value="Unassembled WGS sequence"/>
</dbReference>
<evidence type="ECO:0000313" key="3">
    <source>
        <dbReference type="Proteomes" id="UP000248924"/>
    </source>
</evidence>